<evidence type="ECO:0000256" key="1">
    <source>
        <dbReference type="SAM" id="MobiDB-lite"/>
    </source>
</evidence>
<reference evidence="2" key="1">
    <citation type="submission" date="2022-10" db="EMBL/GenBank/DDBJ databases">
        <title>Tapping the CABI collections for fungal endophytes: first genome assemblies for Collariella, Neodidymelliopsis, Ascochyta clinopodiicola, Didymella pomorum, Didymosphaeria variabile, Neocosmospora piperis and Neocucurbitaria cava.</title>
        <authorList>
            <person name="Hill R."/>
        </authorList>
    </citation>
    <scope>NUCLEOTIDE SEQUENCE</scope>
    <source>
        <strain evidence="2">IMI 355082</strain>
    </source>
</reference>
<sequence>MAGKKRKLSPEEEMDLRIDKVLTEFPELEPQSEYPRGIRERTCFQCVHRMATDPRRFCIEPTKREGRCDNCLYTKGGNAANHSCRPLLHTKAMVEAIDELSLACLGFDSSDRAGDNAIKTRREVSAHDNKAHTPGNGSRSIPVENEIESRENRKVDIMEEVLNCFREQAELQRETNRLLQQIVDKK</sequence>
<organism evidence="2 3">
    <name type="scientific">Gnomoniopsis smithogilvyi</name>
    <dbReference type="NCBI Taxonomy" id="1191159"/>
    <lineage>
        <taxon>Eukaryota</taxon>
        <taxon>Fungi</taxon>
        <taxon>Dikarya</taxon>
        <taxon>Ascomycota</taxon>
        <taxon>Pezizomycotina</taxon>
        <taxon>Sordariomycetes</taxon>
        <taxon>Sordariomycetidae</taxon>
        <taxon>Diaporthales</taxon>
        <taxon>Gnomoniaceae</taxon>
        <taxon>Gnomoniopsis</taxon>
    </lineage>
</organism>
<evidence type="ECO:0000313" key="2">
    <source>
        <dbReference type="EMBL" id="KAJ4385227.1"/>
    </source>
</evidence>
<name>A0A9W8YIN7_9PEZI</name>
<feature type="region of interest" description="Disordered" evidence="1">
    <location>
        <begin position="122"/>
        <end position="147"/>
    </location>
</feature>
<protein>
    <submittedName>
        <fullName evidence="2">Uncharacterized protein</fullName>
    </submittedName>
</protein>
<accession>A0A9W8YIN7</accession>
<evidence type="ECO:0000313" key="3">
    <source>
        <dbReference type="Proteomes" id="UP001140453"/>
    </source>
</evidence>
<keyword evidence="3" id="KW-1185">Reference proteome</keyword>
<comment type="caution">
    <text evidence="2">The sequence shown here is derived from an EMBL/GenBank/DDBJ whole genome shotgun (WGS) entry which is preliminary data.</text>
</comment>
<dbReference type="Proteomes" id="UP001140453">
    <property type="component" value="Unassembled WGS sequence"/>
</dbReference>
<dbReference type="EMBL" id="JAPEVB010000008">
    <property type="protein sequence ID" value="KAJ4385227.1"/>
    <property type="molecule type" value="Genomic_DNA"/>
</dbReference>
<proteinExistence type="predicted"/>
<feature type="compositionally biased region" description="Basic and acidic residues" evidence="1">
    <location>
        <begin position="122"/>
        <end position="131"/>
    </location>
</feature>
<dbReference type="OrthoDB" id="10569008at2759"/>
<dbReference type="AlphaFoldDB" id="A0A9W8YIN7"/>
<gene>
    <name evidence="2" type="ORF">N0V93_010288</name>
</gene>